<name>A0A8H7AE67_9EURO</name>
<dbReference type="EMBL" id="JAACFV010000109">
    <property type="protein sequence ID" value="KAF7505447.1"/>
    <property type="molecule type" value="Genomic_DNA"/>
</dbReference>
<evidence type="ECO:0000313" key="2">
    <source>
        <dbReference type="EMBL" id="KAF7505447.1"/>
    </source>
</evidence>
<dbReference type="InterPro" id="IPR051678">
    <property type="entry name" value="AGP_Transferase"/>
</dbReference>
<dbReference type="PANTHER" id="PTHR21310:SF55">
    <property type="entry name" value="AMINOGLYCOSIDE PHOSPHOTRANSFERASE DOMAIN-CONTAINING PROTEIN"/>
    <property type="match status" value="1"/>
</dbReference>
<dbReference type="OrthoDB" id="2906425at2759"/>
<protein>
    <recommendedName>
        <fullName evidence="1">Aminoglycoside phosphotransferase domain-containing protein</fullName>
    </recommendedName>
</protein>
<dbReference type="PANTHER" id="PTHR21310">
    <property type="entry name" value="AMINOGLYCOSIDE PHOSPHOTRANSFERASE-RELATED-RELATED"/>
    <property type="match status" value="1"/>
</dbReference>
<dbReference type="Gene3D" id="3.90.1200.10">
    <property type="match status" value="1"/>
</dbReference>
<dbReference type="SUPFAM" id="SSF56112">
    <property type="entry name" value="Protein kinase-like (PK-like)"/>
    <property type="match status" value="1"/>
</dbReference>
<comment type="caution">
    <text evidence="2">The sequence shown here is derived from an EMBL/GenBank/DDBJ whole genome shotgun (WGS) entry which is preliminary data.</text>
</comment>
<dbReference type="Pfam" id="PF01636">
    <property type="entry name" value="APH"/>
    <property type="match status" value="1"/>
</dbReference>
<organism evidence="2 3">
    <name type="scientific">Endocarpon pusillum</name>
    <dbReference type="NCBI Taxonomy" id="364733"/>
    <lineage>
        <taxon>Eukaryota</taxon>
        <taxon>Fungi</taxon>
        <taxon>Dikarya</taxon>
        <taxon>Ascomycota</taxon>
        <taxon>Pezizomycotina</taxon>
        <taxon>Eurotiomycetes</taxon>
        <taxon>Chaetothyriomycetidae</taxon>
        <taxon>Verrucariales</taxon>
        <taxon>Verrucariaceae</taxon>
        <taxon>Endocarpon</taxon>
    </lineage>
</organism>
<dbReference type="InterPro" id="IPR002575">
    <property type="entry name" value="Aminoglycoside_PTrfase"/>
</dbReference>
<evidence type="ECO:0000259" key="1">
    <source>
        <dbReference type="Pfam" id="PF01636"/>
    </source>
</evidence>
<dbReference type="InterPro" id="IPR011009">
    <property type="entry name" value="Kinase-like_dom_sf"/>
</dbReference>
<proteinExistence type="predicted"/>
<dbReference type="AlphaFoldDB" id="A0A8H7AE67"/>
<accession>A0A8H7AE67</accession>
<feature type="domain" description="Aminoglycoside phosphotransferase" evidence="1">
    <location>
        <begin position="92"/>
        <end position="174"/>
    </location>
</feature>
<keyword evidence="3" id="KW-1185">Reference proteome</keyword>
<gene>
    <name evidence="2" type="ORF">GJ744_000774</name>
</gene>
<sequence>MERLAGAPLGRGWTQRSEASKAHLLGQLRGYVNQLRSLPRMSGQNLVAAVDGGPFLDERLPGPSGLVGPFASVKQFHTFLRSGQGPDPGHSNEVKRLLTLHDESSEDVCFTHNGLSSFNVLVDDEQVTGIIDWENAAWLPSYWEYTSAWHVNPQNMYWQDEVNKFLDAFERELEMEKLRRQHFGDY</sequence>
<dbReference type="Proteomes" id="UP000606974">
    <property type="component" value="Unassembled WGS sequence"/>
</dbReference>
<evidence type="ECO:0000313" key="3">
    <source>
        <dbReference type="Proteomes" id="UP000606974"/>
    </source>
</evidence>
<reference evidence="2" key="1">
    <citation type="submission" date="2020-02" db="EMBL/GenBank/DDBJ databases">
        <authorList>
            <person name="Palmer J.M."/>
        </authorList>
    </citation>
    <scope>NUCLEOTIDE SEQUENCE</scope>
    <source>
        <strain evidence="2">EPUS1.4</strain>
        <tissue evidence="2">Thallus</tissue>
    </source>
</reference>